<sequence>MIMFFCEFEVDYVLLNPPIVEEARDTDTIPGDSGIDATTKAKYEKCNKMVRGHMLSHMANNLFDLFVKDKLAKYI</sequence>
<organism evidence="1 2">
    <name type="scientific">Gossypium arboreum</name>
    <name type="common">Tree cotton</name>
    <name type="synonym">Gossypium nanking</name>
    <dbReference type="NCBI Taxonomy" id="29729"/>
    <lineage>
        <taxon>Eukaryota</taxon>
        <taxon>Viridiplantae</taxon>
        <taxon>Streptophyta</taxon>
        <taxon>Embryophyta</taxon>
        <taxon>Tracheophyta</taxon>
        <taxon>Spermatophyta</taxon>
        <taxon>Magnoliopsida</taxon>
        <taxon>eudicotyledons</taxon>
        <taxon>Gunneridae</taxon>
        <taxon>Pentapetalae</taxon>
        <taxon>rosids</taxon>
        <taxon>malvids</taxon>
        <taxon>Malvales</taxon>
        <taxon>Malvaceae</taxon>
        <taxon>Malvoideae</taxon>
        <taxon>Gossypium</taxon>
    </lineage>
</organism>
<keyword evidence="2" id="KW-1185">Reference proteome</keyword>
<evidence type="ECO:0000313" key="2">
    <source>
        <dbReference type="Proteomes" id="UP001358586"/>
    </source>
</evidence>
<dbReference type="EMBL" id="JARKNE010000007">
    <property type="protein sequence ID" value="KAK5819132.1"/>
    <property type="molecule type" value="Genomic_DNA"/>
</dbReference>
<evidence type="ECO:0000313" key="1">
    <source>
        <dbReference type="EMBL" id="KAK5819132.1"/>
    </source>
</evidence>
<reference evidence="1 2" key="1">
    <citation type="submission" date="2023-03" db="EMBL/GenBank/DDBJ databases">
        <title>WGS of Gossypium arboreum.</title>
        <authorList>
            <person name="Yu D."/>
        </authorList>
    </citation>
    <scope>NUCLEOTIDE SEQUENCE [LARGE SCALE GENOMIC DNA]</scope>
    <source>
        <tissue evidence="1">Leaf</tissue>
    </source>
</reference>
<gene>
    <name evidence="1" type="ORF">PVK06_024093</name>
</gene>
<comment type="caution">
    <text evidence="1">The sequence shown here is derived from an EMBL/GenBank/DDBJ whole genome shotgun (WGS) entry which is preliminary data.</text>
</comment>
<protein>
    <submittedName>
        <fullName evidence="1">Uncharacterized protein</fullName>
    </submittedName>
</protein>
<accession>A0ABR0PD82</accession>
<dbReference type="Proteomes" id="UP001358586">
    <property type="component" value="Chromosome 7"/>
</dbReference>
<proteinExistence type="predicted"/>
<name>A0ABR0PD82_GOSAR</name>